<accession>A0A4V1N1W4</accession>
<feature type="transmembrane region" description="Helical" evidence="1">
    <location>
        <begin position="7"/>
        <end position="25"/>
    </location>
</feature>
<gene>
    <name evidence="2" type="ORF">EQG63_05590</name>
</gene>
<organism evidence="2 3">
    <name type="scientific">Flavobacterium amnicola</name>
    <dbReference type="NCBI Taxonomy" id="2506422"/>
    <lineage>
        <taxon>Bacteria</taxon>
        <taxon>Pseudomonadati</taxon>
        <taxon>Bacteroidota</taxon>
        <taxon>Flavobacteriia</taxon>
        <taxon>Flavobacteriales</taxon>
        <taxon>Flavobacteriaceae</taxon>
        <taxon>Flavobacterium</taxon>
    </lineage>
</organism>
<dbReference type="AlphaFoldDB" id="A0A4V1N1W4"/>
<proteinExistence type="predicted"/>
<dbReference type="Pfam" id="PF14076">
    <property type="entry name" value="DUF4258"/>
    <property type="match status" value="1"/>
</dbReference>
<dbReference type="RefSeq" id="WP_129435337.1">
    <property type="nucleotide sequence ID" value="NZ_SBKO01000002.1"/>
</dbReference>
<dbReference type="Proteomes" id="UP000290283">
    <property type="component" value="Unassembled WGS sequence"/>
</dbReference>
<keyword evidence="1" id="KW-0472">Membrane</keyword>
<evidence type="ECO:0000313" key="3">
    <source>
        <dbReference type="Proteomes" id="UP000290283"/>
    </source>
</evidence>
<evidence type="ECO:0000256" key="1">
    <source>
        <dbReference type="SAM" id="Phobius"/>
    </source>
</evidence>
<reference evidence="3" key="1">
    <citation type="submission" date="2019-01" db="EMBL/GenBank/DDBJ databases">
        <title>Cytophagaceae bacterium strain CAR-16.</title>
        <authorList>
            <person name="Chen W.-M."/>
        </authorList>
    </citation>
    <scope>NUCLEOTIDE SEQUENCE [LARGE SCALE GENOMIC DNA]</scope>
    <source>
        <strain evidence="3">LLJ-11</strain>
    </source>
</reference>
<protein>
    <submittedName>
        <fullName evidence="2">DUF4258 domain-containing protein</fullName>
    </submittedName>
</protein>
<keyword evidence="1" id="KW-1133">Transmembrane helix</keyword>
<dbReference type="OrthoDB" id="1466970at2"/>
<keyword evidence="3" id="KW-1185">Reference proteome</keyword>
<sequence length="124" mass="14184">MNFISRLSYYLFGALGGSIIVYFVFSKKATRCSYFPNERVLNNIRTKSFHYSDAASKVLAEEWIDTLDIKNTLTLGDVDFDRSNVKVGAAKLYVIEGQTTKNQKIELTVENYENRAVLKDIKKL</sequence>
<comment type="caution">
    <text evidence="2">The sequence shown here is derived from an EMBL/GenBank/DDBJ whole genome shotgun (WGS) entry which is preliminary data.</text>
</comment>
<evidence type="ECO:0000313" key="2">
    <source>
        <dbReference type="EMBL" id="RXR18918.1"/>
    </source>
</evidence>
<dbReference type="EMBL" id="SBKO01000002">
    <property type="protein sequence ID" value="RXR18918.1"/>
    <property type="molecule type" value="Genomic_DNA"/>
</dbReference>
<name>A0A4V1N1W4_9FLAO</name>
<keyword evidence="1" id="KW-0812">Transmembrane</keyword>
<dbReference type="InterPro" id="IPR025354">
    <property type="entry name" value="DUF4258"/>
</dbReference>